<protein>
    <submittedName>
        <fullName evidence="1">Uncharacterized protein</fullName>
    </submittedName>
</protein>
<dbReference type="AlphaFoldDB" id="A0AAQ3U888"/>
<dbReference type="EMBL" id="CP144751">
    <property type="protein sequence ID" value="WVZ87344.1"/>
    <property type="molecule type" value="Genomic_DNA"/>
</dbReference>
<accession>A0AAQ3U888</accession>
<dbReference type="Proteomes" id="UP001341281">
    <property type="component" value="Chromosome 07"/>
</dbReference>
<name>A0AAQ3U888_PASNO</name>
<proteinExistence type="predicted"/>
<gene>
    <name evidence="1" type="ORF">U9M48_033992</name>
</gene>
<evidence type="ECO:0000313" key="1">
    <source>
        <dbReference type="EMBL" id="WVZ87344.1"/>
    </source>
</evidence>
<reference evidence="1 2" key="1">
    <citation type="submission" date="2024-02" db="EMBL/GenBank/DDBJ databases">
        <title>High-quality chromosome-scale genome assembly of Pensacola bahiagrass (Paspalum notatum Flugge var. saurae).</title>
        <authorList>
            <person name="Vega J.M."/>
            <person name="Podio M."/>
            <person name="Orjuela J."/>
            <person name="Siena L.A."/>
            <person name="Pessino S.C."/>
            <person name="Combes M.C."/>
            <person name="Mariac C."/>
            <person name="Albertini E."/>
            <person name="Pupilli F."/>
            <person name="Ortiz J.P.A."/>
            <person name="Leblanc O."/>
        </authorList>
    </citation>
    <scope>NUCLEOTIDE SEQUENCE [LARGE SCALE GENOMIC DNA]</scope>
    <source>
        <strain evidence="1">R1</strain>
        <tissue evidence="1">Leaf</tissue>
    </source>
</reference>
<evidence type="ECO:0000313" key="2">
    <source>
        <dbReference type="Proteomes" id="UP001341281"/>
    </source>
</evidence>
<sequence length="110" mass="11589">MRLRKDCLADRDEVSVATNMVKKDDTSPAPITAGGSATIATANHPAAIMSASTSGSPTSLDHLLRFGEDEDPSATLKPVAALSLTAAVVAASSAEVGLRRWIHYLSLWRK</sequence>
<keyword evidence="2" id="KW-1185">Reference proteome</keyword>
<organism evidence="1 2">
    <name type="scientific">Paspalum notatum var. saurae</name>
    <dbReference type="NCBI Taxonomy" id="547442"/>
    <lineage>
        <taxon>Eukaryota</taxon>
        <taxon>Viridiplantae</taxon>
        <taxon>Streptophyta</taxon>
        <taxon>Embryophyta</taxon>
        <taxon>Tracheophyta</taxon>
        <taxon>Spermatophyta</taxon>
        <taxon>Magnoliopsida</taxon>
        <taxon>Liliopsida</taxon>
        <taxon>Poales</taxon>
        <taxon>Poaceae</taxon>
        <taxon>PACMAD clade</taxon>
        <taxon>Panicoideae</taxon>
        <taxon>Andropogonodae</taxon>
        <taxon>Paspaleae</taxon>
        <taxon>Paspalinae</taxon>
        <taxon>Paspalum</taxon>
    </lineage>
</organism>